<dbReference type="HOGENOM" id="CLU_1257218_0_0_1"/>
<dbReference type="GO" id="GO:0030139">
    <property type="term" value="C:endocytic vesicle"/>
    <property type="evidence" value="ECO:0007669"/>
    <property type="project" value="TreeGrafter"/>
</dbReference>
<dbReference type="GO" id="GO:0008104">
    <property type="term" value="P:intracellular protein localization"/>
    <property type="evidence" value="ECO:0007669"/>
    <property type="project" value="TreeGrafter"/>
</dbReference>
<name>N6U5D6_DENPD</name>
<organism evidence="1">
    <name type="scientific">Dendroctonus ponderosae</name>
    <name type="common">Mountain pine beetle</name>
    <dbReference type="NCBI Taxonomy" id="77166"/>
    <lineage>
        <taxon>Eukaryota</taxon>
        <taxon>Metazoa</taxon>
        <taxon>Ecdysozoa</taxon>
        <taxon>Arthropoda</taxon>
        <taxon>Hexapoda</taxon>
        <taxon>Insecta</taxon>
        <taxon>Pterygota</taxon>
        <taxon>Neoptera</taxon>
        <taxon>Endopterygota</taxon>
        <taxon>Coleoptera</taxon>
        <taxon>Polyphaga</taxon>
        <taxon>Cucujiformia</taxon>
        <taxon>Curculionidae</taxon>
        <taxon>Scolytinae</taxon>
        <taxon>Dendroctonus</taxon>
    </lineage>
</organism>
<dbReference type="GO" id="GO:0042147">
    <property type="term" value="P:retrograde transport, endosome to Golgi"/>
    <property type="evidence" value="ECO:0007669"/>
    <property type="project" value="TreeGrafter"/>
</dbReference>
<dbReference type="InterPro" id="IPR016024">
    <property type="entry name" value="ARM-type_fold"/>
</dbReference>
<proteinExistence type="predicted"/>
<protein>
    <submittedName>
        <fullName evidence="1">Uncharacterized protein</fullName>
    </submittedName>
</protein>
<dbReference type="PANTHER" id="PTHR21663:SF0">
    <property type="entry name" value="HEAT REPEAT-CONTAINING PROTEIN 5B"/>
    <property type="match status" value="1"/>
</dbReference>
<reference evidence="1" key="1">
    <citation type="journal article" date="2013" name="Genome Biol.">
        <title>Draft genome of the mountain pine beetle, Dendroctonus ponderosae Hopkins, a major forest pest.</title>
        <authorList>
            <person name="Keeling C.I."/>
            <person name="Yuen M.M."/>
            <person name="Liao N.Y."/>
            <person name="Docking T.R."/>
            <person name="Chan S.K."/>
            <person name="Taylor G.A."/>
            <person name="Palmquist D.L."/>
            <person name="Jackman S.D."/>
            <person name="Nguyen A."/>
            <person name="Li M."/>
            <person name="Henderson H."/>
            <person name="Janes J.K."/>
            <person name="Zhao Y."/>
            <person name="Pandoh P."/>
            <person name="Moore R."/>
            <person name="Sperling F.A."/>
            <person name="Huber D.P."/>
            <person name="Birol I."/>
            <person name="Jones S.J."/>
            <person name="Bohlmann J."/>
        </authorList>
    </citation>
    <scope>NUCLEOTIDE SEQUENCE</scope>
</reference>
<feature type="non-terminal residue" evidence="1">
    <location>
        <position position="1"/>
    </location>
</feature>
<dbReference type="GO" id="GO:0006897">
    <property type="term" value="P:endocytosis"/>
    <property type="evidence" value="ECO:0007669"/>
    <property type="project" value="TreeGrafter"/>
</dbReference>
<dbReference type="GO" id="GO:0016020">
    <property type="term" value="C:membrane"/>
    <property type="evidence" value="ECO:0007669"/>
    <property type="project" value="TreeGrafter"/>
</dbReference>
<dbReference type="InterPro" id="IPR011989">
    <property type="entry name" value="ARM-like"/>
</dbReference>
<dbReference type="GO" id="GO:0005794">
    <property type="term" value="C:Golgi apparatus"/>
    <property type="evidence" value="ECO:0007669"/>
    <property type="project" value="TreeGrafter"/>
</dbReference>
<sequence length="220" mass="25276">MELSHSLTLNEEAFAQIPDANKPVFIFEWLRYLDKVLVAAQKNDLKGCQKQLVQQLMNHIQESPGPPTRQLIARCLATLFSVGDAFLLFDTVNQCNDILKNKDDSPSFLPTRLSKVHAFDVQCTFRAAICCVGTMYEKLGRMMGRSYEETVQILIRSLRSAESQTRIEIMMTLEKGCYKNNLLFLTCWLWVLVTHYEQLPNVRLKGVISAACTYRRNEFN</sequence>
<dbReference type="OrthoDB" id="192608at2759"/>
<dbReference type="Gene3D" id="1.25.10.10">
    <property type="entry name" value="Leucine-rich Repeat Variant"/>
    <property type="match status" value="1"/>
</dbReference>
<evidence type="ECO:0000313" key="1">
    <source>
        <dbReference type="EMBL" id="ENN76815.1"/>
    </source>
</evidence>
<dbReference type="EMBL" id="KB740967">
    <property type="protein sequence ID" value="ENN76815.1"/>
    <property type="molecule type" value="Genomic_DNA"/>
</dbReference>
<gene>
    <name evidence="1" type="ORF">YQE_06656</name>
</gene>
<dbReference type="GO" id="GO:0005829">
    <property type="term" value="C:cytosol"/>
    <property type="evidence" value="ECO:0007669"/>
    <property type="project" value="GOC"/>
</dbReference>
<dbReference type="SUPFAM" id="SSF48371">
    <property type="entry name" value="ARM repeat"/>
    <property type="match status" value="1"/>
</dbReference>
<accession>N6U5D6</accession>
<dbReference type="InterPro" id="IPR040108">
    <property type="entry name" value="Laa1/Sip1/HEATR5"/>
</dbReference>
<dbReference type="PANTHER" id="PTHR21663">
    <property type="entry name" value="HYPOTHETICAL HEAT DOMAIN-CONTAINING"/>
    <property type="match status" value="1"/>
</dbReference>
<dbReference type="AlphaFoldDB" id="N6U5D6"/>